<keyword evidence="1" id="KW-0813">Transport</keyword>
<keyword evidence="2" id="KW-0547">Nucleotide-binding</keyword>
<evidence type="ECO:0000259" key="4">
    <source>
        <dbReference type="PROSITE" id="PS50893"/>
    </source>
</evidence>
<feature type="domain" description="ABC transporter" evidence="4">
    <location>
        <begin position="9"/>
        <end position="247"/>
    </location>
</feature>
<sequence>MRNASGAKLVTRGLRVYYGGREALRGVSLAVPDRSVTALIGPSGCGKSTFLRALNRMHDLRHGVRVEGRILLDGLPVERLPPEELRRRIGMVFQRPNPFPMSIFQNVAFGPALLGVRGPELERIVRSALQRAALWSEVKDRLHQHAGGLSGGQQQRLCLARALAVEPEVLLLDEPCSALDPAATDEVERLIAELRGAMAIVLVTHSLDQARRLADRVAFFQDGRLVEEGPAEEVLQRPRQPETRRFLERSDWHGICRGNRGRQGE</sequence>
<dbReference type="PANTHER" id="PTHR43423">
    <property type="entry name" value="ABC TRANSPORTER I FAMILY MEMBER 17"/>
    <property type="match status" value="1"/>
</dbReference>
<dbReference type="GO" id="GO:0016020">
    <property type="term" value="C:membrane"/>
    <property type="evidence" value="ECO:0007669"/>
    <property type="project" value="InterPro"/>
</dbReference>
<dbReference type="PROSITE" id="PS00211">
    <property type="entry name" value="ABC_TRANSPORTER_1"/>
    <property type="match status" value="1"/>
</dbReference>
<comment type="caution">
    <text evidence="5">The sequence shown here is derived from an EMBL/GenBank/DDBJ whole genome shotgun (WGS) entry which is preliminary data.</text>
</comment>
<reference evidence="5" key="1">
    <citation type="submission" date="2017-11" db="EMBL/GenBank/DDBJ databases">
        <title>Three new genomes from thermophilic consortium.</title>
        <authorList>
            <person name="Quaggio R."/>
            <person name="Amgarten D."/>
            <person name="Setubal J.C."/>
        </authorList>
    </citation>
    <scope>NUCLEOTIDE SEQUENCE</scope>
    <source>
        <strain evidence="5">ZCTH01-B2</strain>
    </source>
</reference>
<dbReference type="GO" id="GO:0005315">
    <property type="term" value="F:phosphate transmembrane transporter activity"/>
    <property type="evidence" value="ECO:0007669"/>
    <property type="project" value="InterPro"/>
</dbReference>
<dbReference type="GO" id="GO:0016887">
    <property type="term" value="F:ATP hydrolysis activity"/>
    <property type="evidence" value="ECO:0007669"/>
    <property type="project" value="InterPro"/>
</dbReference>
<dbReference type="Pfam" id="PF00005">
    <property type="entry name" value="ABC_tran"/>
    <property type="match status" value="1"/>
</dbReference>
<dbReference type="InterPro" id="IPR027417">
    <property type="entry name" value="P-loop_NTPase"/>
</dbReference>
<evidence type="ECO:0000313" key="5">
    <source>
        <dbReference type="EMBL" id="MBY6275208.1"/>
    </source>
</evidence>
<dbReference type="SUPFAM" id="SSF52540">
    <property type="entry name" value="P-loop containing nucleoside triphosphate hydrolases"/>
    <property type="match status" value="1"/>
</dbReference>
<evidence type="ECO:0000313" key="6">
    <source>
        <dbReference type="Proteomes" id="UP000732377"/>
    </source>
</evidence>
<dbReference type="PROSITE" id="PS50893">
    <property type="entry name" value="ABC_TRANSPORTER_2"/>
    <property type="match status" value="1"/>
</dbReference>
<dbReference type="InterPro" id="IPR003439">
    <property type="entry name" value="ABC_transporter-like_ATP-bd"/>
</dbReference>
<name>A0A953I6K1_SYMTR</name>
<dbReference type="InterPro" id="IPR003593">
    <property type="entry name" value="AAA+_ATPase"/>
</dbReference>
<dbReference type="Proteomes" id="UP000732377">
    <property type="component" value="Unassembled WGS sequence"/>
</dbReference>
<evidence type="ECO:0000256" key="1">
    <source>
        <dbReference type="ARBA" id="ARBA00022448"/>
    </source>
</evidence>
<keyword evidence="3 5" id="KW-0067">ATP-binding</keyword>
<dbReference type="InterPro" id="IPR017871">
    <property type="entry name" value="ABC_transporter-like_CS"/>
</dbReference>
<protein>
    <submittedName>
        <fullName evidence="5">Phosphate ABC transporter ATP-binding protein</fullName>
    </submittedName>
</protein>
<dbReference type="InterPro" id="IPR005670">
    <property type="entry name" value="PstB-like"/>
</dbReference>
<accession>A0A953I6K1</accession>
<gene>
    <name evidence="5" type="ORF">CWE10_03180</name>
</gene>
<evidence type="ECO:0000256" key="3">
    <source>
        <dbReference type="ARBA" id="ARBA00022840"/>
    </source>
</evidence>
<organism evidence="5 6">
    <name type="scientific">Symbiobacterium thermophilum</name>
    <dbReference type="NCBI Taxonomy" id="2734"/>
    <lineage>
        <taxon>Bacteria</taxon>
        <taxon>Bacillati</taxon>
        <taxon>Bacillota</taxon>
        <taxon>Clostridia</taxon>
        <taxon>Eubacteriales</taxon>
        <taxon>Symbiobacteriaceae</taxon>
        <taxon>Symbiobacterium</taxon>
    </lineage>
</organism>
<evidence type="ECO:0000256" key="2">
    <source>
        <dbReference type="ARBA" id="ARBA00022741"/>
    </source>
</evidence>
<dbReference type="SMART" id="SM00382">
    <property type="entry name" value="AAA"/>
    <property type="match status" value="1"/>
</dbReference>
<dbReference type="GO" id="GO:0005524">
    <property type="term" value="F:ATP binding"/>
    <property type="evidence" value="ECO:0007669"/>
    <property type="project" value="UniProtKB-KW"/>
</dbReference>
<proteinExistence type="predicted"/>
<dbReference type="AlphaFoldDB" id="A0A953I6K1"/>
<dbReference type="CDD" id="cd03260">
    <property type="entry name" value="ABC_PstB_phosphate_transporter"/>
    <property type="match status" value="1"/>
</dbReference>
<dbReference type="PANTHER" id="PTHR43423:SF1">
    <property type="entry name" value="ABC TRANSPORTER I FAMILY MEMBER 17"/>
    <property type="match status" value="1"/>
</dbReference>
<dbReference type="GO" id="GO:0035435">
    <property type="term" value="P:phosphate ion transmembrane transport"/>
    <property type="evidence" value="ECO:0007669"/>
    <property type="project" value="InterPro"/>
</dbReference>
<dbReference type="RefSeq" id="WP_050742348.1">
    <property type="nucleotide sequence ID" value="NZ_JACSIR010000032.1"/>
</dbReference>
<dbReference type="Gene3D" id="3.40.50.300">
    <property type="entry name" value="P-loop containing nucleotide triphosphate hydrolases"/>
    <property type="match status" value="1"/>
</dbReference>
<dbReference type="EMBL" id="PIUK01000016">
    <property type="protein sequence ID" value="MBY6275208.1"/>
    <property type="molecule type" value="Genomic_DNA"/>
</dbReference>